<dbReference type="Proteomes" id="UP000789702">
    <property type="component" value="Unassembled WGS sequence"/>
</dbReference>
<name>A0ACA9Q0C6_9GLOM</name>
<proteinExistence type="predicted"/>
<feature type="non-terminal residue" evidence="1">
    <location>
        <position position="132"/>
    </location>
</feature>
<evidence type="ECO:0000313" key="2">
    <source>
        <dbReference type="Proteomes" id="UP000789702"/>
    </source>
</evidence>
<organism evidence="1 2">
    <name type="scientific">Dentiscutata heterogama</name>
    <dbReference type="NCBI Taxonomy" id="1316150"/>
    <lineage>
        <taxon>Eukaryota</taxon>
        <taxon>Fungi</taxon>
        <taxon>Fungi incertae sedis</taxon>
        <taxon>Mucoromycota</taxon>
        <taxon>Glomeromycotina</taxon>
        <taxon>Glomeromycetes</taxon>
        <taxon>Diversisporales</taxon>
        <taxon>Gigasporaceae</taxon>
        <taxon>Dentiscutata</taxon>
    </lineage>
</organism>
<feature type="non-terminal residue" evidence="1">
    <location>
        <position position="1"/>
    </location>
</feature>
<comment type="caution">
    <text evidence="1">The sequence shown here is derived from an EMBL/GenBank/DDBJ whole genome shotgun (WGS) entry which is preliminary data.</text>
</comment>
<protein>
    <submittedName>
        <fullName evidence="1">3139_t:CDS:1</fullName>
    </submittedName>
</protein>
<evidence type="ECO:0000313" key="1">
    <source>
        <dbReference type="EMBL" id="CAG8730008.1"/>
    </source>
</evidence>
<gene>
    <name evidence="1" type="ORF">DHETER_LOCUS13375</name>
</gene>
<keyword evidence="2" id="KW-1185">Reference proteome</keyword>
<sequence length="132" mass="15177">LLTTLKIIQLNNDKPPKIFRKALELSFFSRNARKRKIAVQLIQPLSSLGNKGDIVKVSPGYMRHRLYPNRVANYYIPRPRNRLSEDIPRTVRINEEPPSKESFSDMWISFLLKEASKDSSDQNTSSSSVSTQ</sequence>
<dbReference type="EMBL" id="CAJVPU010036400">
    <property type="protein sequence ID" value="CAG8730008.1"/>
    <property type="molecule type" value="Genomic_DNA"/>
</dbReference>
<reference evidence="1" key="1">
    <citation type="submission" date="2021-06" db="EMBL/GenBank/DDBJ databases">
        <authorList>
            <person name="Kallberg Y."/>
            <person name="Tangrot J."/>
            <person name="Rosling A."/>
        </authorList>
    </citation>
    <scope>NUCLEOTIDE SEQUENCE</scope>
    <source>
        <strain evidence="1">IL203A</strain>
    </source>
</reference>
<accession>A0ACA9Q0C6</accession>